<evidence type="ECO:0000256" key="1">
    <source>
        <dbReference type="SAM" id="MobiDB-lite"/>
    </source>
</evidence>
<name>A0A392VU72_9FABA</name>
<proteinExistence type="predicted"/>
<sequence>MVRPPPHNSSTANNTNSGTTNVEGHQTQASTSDANSNSNPGSTGPAIV</sequence>
<keyword evidence="3" id="KW-1185">Reference proteome</keyword>
<dbReference type="AlphaFoldDB" id="A0A392VU72"/>
<dbReference type="Proteomes" id="UP000265520">
    <property type="component" value="Unassembled WGS sequence"/>
</dbReference>
<feature type="non-terminal residue" evidence="2">
    <location>
        <position position="48"/>
    </location>
</feature>
<feature type="compositionally biased region" description="Low complexity" evidence="1">
    <location>
        <begin position="8"/>
        <end position="21"/>
    </location>
</feature>
<evidence type="ECO:0000313" key="2">
    <source>
        <dbReference type="EMBL" id="MCI91938.1"/>
    </source>
</evidence>
<dbReference type="EMBL" id="LXQA011286543">
    <property type="protein sequence ID" value="MCI91938.1"/>
    <property type="molecule type" value="Genomic_DNA"/>
</dbReference>
<accession>A0A392VU72</accession>
<feature type="compositionally biased region" description="Polar residues" evidence="1">
    <location>
        <begin position="22"/>
        <end position="42"/>
    </location>
</feature>
<evidence type="ECO:0000313" key="3">
    <source>
        <dbReference type="Proteomes" id="UP000265520"/>
    </source>
</evidence>
<protein>
    <submittedName>
        <fullName evidence="2">Uncharacterized protein</fullName>
    </submittedName>
</protein>
<feature type="region of interest" description="Disordered" evidence="1">
    <location>
        <begin position="1"/>
        <end position="48"/>
    </location>
</feature>
<organism evidence="2 3">
    <name type="scientific">Trifolium medium</name>
    <dbReference type="NCBI Taxonomy" id="97028"/>
    <lineage>
        <taxon>Eukaryota</taxon>
        <taxon>Viridiplantae</taxon>
        <taxon>Streptophyta</taxon>
        <taxon>Embryophyta</taxon>
        <taxon>Tracheophyta</taxon>
        <taxon>Spermatophyta</taxon>
        <taxon>Magnoliopsida</taxon>
        <taxon>eudicotyledons</taxon>
        <taxon>Gunneridae</taxon>
        <taxon>Pentapetalae</taxon>
        <taxon>rosids</taxon>
        <taxon>fabids</taxon>
        <taxon>Fabales</taxon>
        <taxon>Fabaceae</taxon>
        <taxon>Papilionoideae</taxon>
        <taxon>50 kb inversion clade</taxon>
        <taxon>NPAAA clade</taxon>
        <taxon>Hologalegina</taxon>
        <taxon>IRL clade</taxon>
        <taxon>Trifolieae</taxon>
        <taxon>Trifolium</taxon>
    </lineage>
</organism>
<comment type="caution">
    <text evidence="2">The sequence shown here is derived from an EMBL/GenBank/DDBJ whole genome shotgun (WGS) entry which is preliminary data.</text>
</comment>
<reference evidence="2 3" key="1">
    <citation type="journal article" date="2018" name="Front. Plant Sci.">
        <title>Red Clover (Trifolium pratense) and Zigzag Clover (T. medium) - A Picture of Genomic Similarities and Differences.</title>
        <authorList>
            <person name="Dluhosova J."/>
            <person name="Istvanek J."/>
            <person name="Nedelnik J."/>
            <person name="Repkova J."/>
        </authorList>
    </citation>
    <scope>NUCLEOTIDE SEQUENCE [LARGE SCALE GENOMIC DNA]</scope>
    <source>
        <strain evidence="3">cv. 10/8</strain>
        <tissue evidence="2">Leaf</tissue>
    </source>
</reference>